<dbReference type="Gene3D" id="1.10.225.10">
    <property type="entry name" value="Saposin-like"/>
    <property type="match status" value="2"/>
</dbReference>
<dbReference type="GO" id="GO:0006665">
    <property type="term" value="P:sphingolipid metabolic process"/>
    <property type="evidence" value="ECO:0007669"/>
    <property type="project" value="InterPro"/>
</dbReference>
<accession>B3S649</accession>
<dbReference type="SMART" id="SM00741">
    <property type="entry name" value="SapB"/>
    <property type="match status" value="2"/>
</dbReference>
<dbReference type="FunFam" id="1.10.225.10:FF:000002">
    <property type="entry name" value="prosaposin isoform X2"/>
    <property type="match status" value="2"/>
</dbReference>
<organism evidence="8 9">
    <name type="scientific">Trichoplax adhaerens</name>
    <name type="common">Trichoplax reptans</name>
    <dbReference type="NCBI Taxonomy" id="10228"/>
    <lineage>
        <taxon>Eukaryota</taxon>
        <taxon>Metazoa</taxon>
        <taxon>Placozoa</taxon>
        <taxon>Uniplacotomia</taxon>
        <taxon>Trichoplacea</taxon>
        <taxon>Trichoplacidae</taxon>
        <taxon>Trichoplax</taxon>
    </lineage>
</organism>
<dbReference type="eggNOG" id="KOG1340">
    <property type="taxonomic scope" value="Eukaryota"/>
</dbReference>
<dbReference type="OMA" id="GMCHRAI"/>
<evidence type="ECO:0000313" key="9">
    <source>
        <dbReference type="Proteomes" id="UP000009022"/>
    </source>
</evidence>
<dbReference type="PhylomeDB" id="B3S649"/>
<dbReference type="HOGENOM" id="CLU_1050988_0_0_1"/>
<dbReference type="Pfam" id="PF03489">
    <property type="entry name" value="SapB_2"/>
    <property type="match status" value="2"/>
</dbReference>
<evidence type="ECO:0000256" key="5">
    <source>
        <dbReference type="ARBA" id="ARBA00023157"/>
    </source>
</evidence>
<evidence type="ECO:0000256" key="3">
    <source>
        <dbReference type="ARBA" id="ARBA00022729"/>
    </source>
</evidence>
<keyword evidence="9" id="KW-1185">Reference proteome</keyword>
<dbReference type="KEGG" id="tad:TRIADDRAFT_64206"/>
<proteinExistence type="predicted"/>
<dbReference type="SUPFAM" id="SSF47862">
    <property type="entry name" value="Saposin"/>
    <property type="match status" value="3"/>
</dbReference>
<gene>
    <name evidence="8" type="ORF">TRIADDRAFT_64206</name>
</gene>
<protein>
    <recommendedName>
        <fullName evidence="7">Saposin B-type domain-containing protein</fullName>
    </recommendedName>
</protein>
<keyword evidence="4" id="KW-0677">Repeat</keyword>
<dbReference type="CTD" id="6756920"/>
<evidence type="ECO:0000256" key="6">
    <source>
        <dbReference type="ARBA" id="ARBA00023180"/>
    </source>
</evidence>
<dbReference type="InterPro" id="IPR008138">
    <property type="entry name" value="SapB_2"/>
</dbReference>
<evidence type="ECO:0000259" key="7">
    <source>
        <dbReference type="PROSITE" id="PS50015"/>
    </source>
</evidence>
<evidence type="ECO:0000256" key="2">
    <source>
        <dbReference type="ARBA" id="ARBA00022525"/>
    </source>
</evidence>
<evidence type="ECO:0000256" key="4">
    <source>
        <dbReference type="ARBA" id="ARBA00022737"/>
    </source>
</evidence>
<dbReference type="GO" id="GO:0005764">
    <property type="term" value="C:lysosome"/>
    <property type="evidence" value="ECO:0007669"/>
    <property type="project" value="InterPro"/>
</dbReference>
<keyword evidence="5" id="KW-1015">Disulfide bond</keyword>
<dbReference type="InterPro" id="IPR011001">
    <property type="entry name" value="Saposin-like"/>
</dbReference>
<dbReference type="AlphaFoldDB" id="B3S649"/>
<dbReference type="GO" id="GO:0005615">
    <property type="term" value="C:extracellular space"/>
    <property type="evidence" value="ECO:0000318"/>
    <property type="project" value="GO_Central"/>
</dbReference>
<dbReference type="GO" id="GO:0016020">
    <property type="term" value="C:membrane"/>
    <property type="evidence" value="ECO:0007669"/>
    <property type="project" value="GOC"/>
</dbReference>
<dbReference type="PANTHER" id="PTHR11480:SF3">
    <property type="entry name" value="BCDNA.GH08312"/>
    <property type="match status" value="1"/>
</dbReference>
<dbReference type="InterPro" id="IPR008373">
    <property type="entry name" value="Saposin"/>
</dbReference>
<dbReference type="GeneID" id="6756920"/>
<dbReference type="InterPro" id="IPR007856">
    <property type="entry name" value="SapB_1"/>
</dbReference>
<feature type="domain" description="Saposin B-type" evidence="7">
    <location>
        <begin position="34"/>
        <end position="115"/>
    </location>
</feature>
<dbReference type="PANTHER" id="PTHR11480">
    <property type="entry name" value="SAPOSIN-RELATED"/>
    <property type="match status" value="1"/>
</dbReference>
<evidence type="ECO:0000313" key="8">
    <source>
        <dbReference type="EMBL" id="EDV21559.1"/>
    </source>
</evidence>
<dbReference type="EMBL" id="DS985252">
    <property type="protein sequence ID" value="EDV21559.1"/>
    <property type="molecule type" value="Genomic_DNA"/>
</dbReference>
<dbReference type="OrthoDB" id="69496at2759"/>
<dbReference type="InterPro" id="IPR051428">
    <property type="entry name" value="Sphingo_Act-Surfact_Prot"/>
</dbReference>
<keyword evidence="3" id="KW-0732">Signal</keyword>
<dbReference type="PROSITE" id="PS50015">
    <property type="entry name" value="SAP_B"/>
    <property type="match status" value="2"/>
</dbReference>
<name>B3S649_TRIAD</name>
<dbReference type="Pfam" id="PF05184">
    <property type="entry name" value="SapB_1"/>
    <property type="match status" value="2"/>
</dbReference>
<dbReference type="RefSeq" id="XP_002115707.1">
    <property type="nucleotide sequence ID" value="XM_002115671.1"/>
</dbReference>
<keyword evidence="2" id="KW-0964">Secreted</keyword>
<keyword evidence="6" id="KW-0325">Glycoprotein</keyword>
<evidence type="ECO:0000256" key="1">
    <source>
        <dbReference type="ARBA" id="ARBA00004613"/>
    </source>
</evidence>
<reference evidence="8 9" key="1">
    <citation type="journal article" date="2008" name="Nature">
        <title>The Trichoplax genome and the nature of placozoans.</title>
        <authorList>
            <person name="Srivastava M."/>
            <person name="Begovic E."/>
            <person name="Chapman J."/>
            <person name="Putnam N.H."/>
            <person name="Hellsten U."/>
            <person name="Kawashima T."/>
            <person name="Kuo A."/>
            <person name="Mitros T."/>
            <person name="Salamov A."/>
            <person name="Carpenter M.L."/>
            <person name="Signorovitch A.Y."/>
            <person name="Moreno M.A."/>
            <person name="Kamm K."/>
            <person name="Grimwood J."/>
            <person name="Schmutz J."/>
            <person name="Shapiro H."/>
            <person name="Grigoriev I.V."/>
            <person name="Buss L.W."/>
            <person name="Schierwater B."/>
            <person name="Dellaporta S.L."/>
            <person name="Rokhsar D.S."/>
        </authorList>
    </citation>
    <scope>NUCLEOTIDE SEQUENCE [LARGE SCALE GENOMIC DNA]</scope>
    <source>
        <strain evidence="8 9">Grell-BS-1999</strain>
    </source>
</reference>
<dbReference type="Proteomes" id="UP000009022">
    <property type="component" value="Unassembled WGS sequence"/>
</dbReference>
<comment type="subcellular location">
    <subcellularLocation>
        <location evidence="1">Secreted</location>
    </subcellularLocation>
</comment>
<sequence length="265" mass="28517">MCSNSALPLVKLFQAKSLQSQERSNAVSQPERKNSGECGTCALVINVIDQLLGNNATETQILHTVDQVCGIFPSDTRTTCKAFMEDYGAAVLRLLFNKTPPKEICSLLGLCSNSKPKLEEKVGLSGLCTVCEIAVQYIDSLLTQNATEQEIISTLDKVCNFLPGSLESDCNTFVKKYAPAVIALLASEISNPKEVCSFLGLCSNSSALTAESISNMCKKGPKVWCLNSNFARLCKSFAQDIVIGNLGATSAYTGALSEAFLFVKR</sequence>
<dbReference type="PRINTS" id="PR01797">
    <property type="entry name" value="SAPOSIN"/>
</dbReference>
<dbReference type="InterPro" id="IPR008139">
    <property type="entry name" value="SaposinB_dom"/>
</dbReference>
<feature type="domain" description="Saposin B-type" evidence="7">
    <location>
        <begin position="124"/>
        <end position="206"/>
    </location>
</feature>
<dbReference type="InParanoid" id="B3S649"/>